<sequence length="96" mass="10603">MDATGWRRMETAPKDGTRILVTVRSSEQGPAEVDVAHWARADQYGMEGWRSADSHPGQVFSYAEPELKCWMPLPRAGAAPMPAPWEEGEELFGSGI</sequence>
<keyword evidence="2" id="KW-1185">Reference proteome</keyword>
<evidence type="ECO:0000313" key="2">
    <source>
        <dbReference type="Proteomes" id="UP000321389"/>
    </source>
</evidence>
<name>A0A5B8L4P3_9HYPH</name>
<dbReference type="AlphaFoldDB" id="A0A5B8L4P3"/>
<dbReference type="Proteomes" id="UP000321389">
    <property type="component" value="Chromosome"/>
</dbReference>
<accession>A0A5B8L4P3</accession>
<dbReference type="OrthoDB" id="5508973at2"/>
<gene>
    <name evidence="1" type="ORF">FQ775_21635</name>
</gene>
<organism evidence="1 2">
    <name type="scientific">Nitratireductor mangrovi</name>
    <dbReference type="NCBI Taxonomy" id="2599600"/>
    <lineage>
        <taxon>Bacteria</taxon>
        <taxon>Pseudomonadati</taxon>
        <taxon>Pseudomonadota</taxon>
        <taxon>Alphaproteobacteria</taxon>
        <taxon>Hyphomicrobiales</taxon>
        <taxon>Phyllobacteriaceae</taxon>
        <taxon>Nitratireductor</taxon>
    </lineage>
</organism>
<dbReference type="RefSeq" id="WP_146301397.1">
    <property type="nucleotide sequence ID" value="NZ_CP042301.2"/>
</dbReference>
<dbReference type="KEGG" id="niy:FQ775_21635"/>
<evidence type="ECO:0008006" key="3">
    <source>
        <dbReference type="Google" id="ProtNLM"/>
    </source>
</evidence>
<protein>
    <recommendedName>
        <fullName evidence="3">DUF551 domain-containing protein</fullName>
    </recommendedName>
</protein>
<reference evidence="1" key="1">
    <citation type="submission" date="2020-04" db="EMBL/GenBank/DDBJ databases">
        <title>Nitratireductor sp. nov. isolated from mangrove soil.</title>
        <authorList>
            <person name="Ye Y."/>
        </authorList>
    </citation>
    <scope>NUCLEOTIDE SEQUENCE</scope>
    <source>
        <strain evidence="1">SY7</strain>
    </source>
</reference>
<dbReference type="EMBL" id="CP042301">
    <property type="protein sequence ID" value="QDZ02762.1"/>
    <property type="molecule type" value="Genomic_DNA"/>
</dbReference>
<evidence type="ECO:0000313" key="1">
    <source>
        <dbReference type="EMBL" id="QDZ02762.1"/>
    </source>
</evidence>
<proteinExistence type="predicted"/>